<dbReference type="SMART" id="SM00028">
    <property type="entry name" value="TPR"/>
    <property type="match status" value="16"/>
</dbReference>
<evidence type="ECO:0000256" key="2">
    <source>
        <dbReference type="SAM" id="SignalP"/>
    </source>
</evidence>
<feature type="repeat" description="TPR" evidence="1">
    <location>
        <begin position="471"/>
        <end position="504"/>
    </location>
</feature>
<reference evidence="3 4" key="1">
    <citation type="submission" date="2016-12" db="EMBL/GenBank/DDBJ databases">
        <authorList>
            <person name="Song W.-J."/>
            <person name="Kurnit D.M."/>
        </authorList>
    </citation>
    <scope>NUCLEOTIDE SEQUENCE [LARGE SCALE GENOMIC DNA]</scope>
    <source>
        <strain evidence="3 4">DSM 18488</strain>
    </source>
</reference>
<dbReference type="Pfam" id="PF13432">
    <property type="entry name" value="TPR_16"/>
    <property type="match status" value="3"/>
</dbReference>
<evidence type="ECO:0000313" key="3">
    <source>
        <dbReference type="EMBL" id="SHO46113.1"/>
    </source>
</evidence>
<organism evidence="3 4">
    <name type="scientific">Desulfopila aestuarii DSM 18488</name>
    <dbReference type="NCBI Taxonomy" id="1121416"/>
    <lineage>
        <taxon>Bacteria</taxon>
        <taxon>Pseudomonadati</taxon>
        <taxon>Thermodesulfobacteriota</taxon>
        <taxon>Desulfobulbia</taxon>
        <taxon>Desulfobulbales</taxon>
        <taxon>Desulfocapsaceae</taxon>
        <taxon>Desulfopila</taxon>
    </lineage>
</organism>
<feature type="repeat" description="TPR" evidence="1">
    <location>
        <begin position="63"/>
        <end position="96"/>
    </location>
</feature>
<keyword evidence="1" id="KW-0802">TPR repeat</keyword>
<proteinExistence type="predicted"/>
<dbReference type="OrthoDB" id="220004at2"/>
<dbReference type="EMBL" id="FRFE01000005">
    <property type="protein sequence ID" value="SHO46113.1"/>
    <property type="molecule type" value="Genomic_DNA"/>
</dbReference>
<dbReference type="PROSITE" id="PS50005">
    <property type="entry name" value="TPR"/>
    <property type="match status" value="6"/>
</dbReference>
<protein>
    <submittedName>
        <fullName evidence="3">Flp pilus assembly protein TadD, contains TPR repeats</fullName>
    </submittedName>
</protein>
<feature type="repeat" description="TPR" evidence="1">
    <location>
        <begin position="165"/>
        <end position="198"/>
    </location>
</feature>
<sequence>MAYSRGLGLCCLILTLLFFTACTDPEQKKQSHYNKALEFIQKDDSKSAVIELKNAIQIDPKFANARYQLALIHLKNGEMRDAFGQLKRAADLDPANVDAGVKVAEFLLLAKNSEESRKYTEQVLKNDPANIDALALLANIELVDGNFDAAMTALDKVPADKANTDRFYNIRGRVYAAQKDINASEEMFKKALEVAPDNIANHRTLLIFYQQQNRVDDAENILNKIATTFPENVQAHLLQANFYSATGKPDKAEQAALKALELDPKTESLYIMVAGFYKKQGNFSKAATFLENSLVKLPDSIEIKATLADYYFELKRFDDARATMEAVLATNPDHGGATFVKAKLLLNDNKVKEAVDLLTAITANYPKWGDPFYFLALARLRLGEIELASKAANEALKLAPADSRFHTLQAQIFLIQGESVSAGREATIALRLEPRNFAAAKLLAKALLQEKRFTEAVEMITKIREQAPTDIEMLGNLGLAHLGAKNNEEAQKAFSQLIELDPANSKALAFLASLTAQGDVKMAVNLVQKQIELAPEASGHYMLLGDLLLRDKQHETALDAFAKAQSLAPQNPQPYIIRARIMHALGKTDDAVKEFQDLLAKQPNSVPGHMGMATLLEIQKKYPEAKAEYLKVLELKPDQPAAANNLAYLITQDKNGDLGEALRLAMLAKQALPDDPHIADTLGMVHYKRDAYGLAISQFEQALINRPDDPIINYHLALAQFGNNDMASARAALEKSLASETAFAERAEAEELLKKVDGK</sequence>
<dbReference type="RefSeq" id="WP_073612644.1">
    <property type="nucleotide sequence ID" value="NZ_FRFE01000005.1"/>
</dbReference>
<dbReference type="Gene3D" id="1.25.40.10">
    <property type="entry name" value="Tetratricopeptide repeat domain"/>
    <property type="match status" value="5"/>
</dbReference>
<evidence type="ECO:0000313" key="4">
    <source>
        <dbReference type="Proteomes" id="UP000184603"/>
    </source>
</evidence>
<dbReference type="PANTHER" id="PTHR12558:SF13">
    <property type="entry name" value="CELL DIVISION CYCLE PROTEIN 27 HOMOLOG"/>
    <property type="match status" value="1"/>
</dbReference>
<keyword evidence="2" id="KW-0732">Signal</keyword>
<gene>
    <name evidence="3" type="ORF">SAMN02745220_01301</name>
</gene>
<dbReference type="PROSITE" id="PS51257">
    <property type="entry name" value="PROKAR_LIPOPROTEIN"/>
    <property type="match status" value="1"/>
</dbReference>
<dbReference type="Proteomes" id="UP000184603">
    <property type="component" value="Unassembled WGS sequence"/>
</dbReference>
<dbReference type="InterPro" id="IPR011990">
    <property type="entry name" value="TPR-like_helical_dom_sf"/>
</dbReference>
<feature type="repeat" description="TPR" evidence="1">
    <location>
        <begin position="676"/>
        <end position="709"/>
    </location>
</feature>
<dbReference type="STRING" id="1121416.SAMN02745220_01301"/>
<dbReference type="AlphaFoldDB" id="A0A1M7Y2J3"/>
<feature type="repeat" description="TPR" evidence="1">
    <location>
        <begin position="233"/>
        <end position="266"/>
    </location>
</feature>
<dbReference type="SUPFAM" id="SSF48452">
    <property type="entry name" value="TPR-like"/>
    <property type="match status" value="4"/>
</dbReference>
<evidence type="ECO:0000256" key="1">
    <source>
        <dbReference type="PROSITE-ProRule" id="PRU00339"/>
    </source>
</evidence>
<feature type="signal peptide" evidence="2">
    <location>
        <begin position="1"/>
        <end position="21"/>
    </location>
</feature>
<dbReference type="PANTHER" id="PTHR12558">
    <property type="entry name" value="CELL DIVISION CYCLE 16,23,27"/>
    <property type="match status" value="1"/>
</dbReference>
<dbReference type="Pfam" id="PF14559">
    <property type="entry name" value="TPR_19"/>
    <property type="match status" value="5"/>
</dbReference>
<feature type="chain" id="PRO_5009929860" evidence="2">
    <location>
        <begin position="22"/>
        <end position="759"/>
    </location>
</feature>
<keyword evidence="4" id="KW-1185">Reference proteome</keyword>
<name>A0A1M7Y2J3_9BACT</name>
<accession>A0A1M7Y2J3</accession>
<feature type="repeat" description="TPR" evidence="1">
    <location>
        <begin position="538"/>
        <end position="571"/>
    </location>
</feature>
<dbReference type="InterPro" id="IPR019734">
    <property type="entry name" value="TPR_rpt"/>
</dbReference>